<protein>
    <submittedName>
        <fullName evidence="1">Uncharacterized protein</fullName>
    </submittedName>
</protein>
<dbReference type="AlphaFoldDB" id="A0A401FUC4"/>
<gene>
    <name evidence="1" type="ORF">DENIS_1512</name>
</gene>
<dbReference type="Proteomes" id="UP000288096">
    <property type="component" value="Unassembled WGS sequence"/>
</dbReference>
<organism evidence="1 2">
    <name type="scientific">Desulfonema ishimotonii</name>
    <dbReference type="NCBI Taxonomy" id="45657"/>
    <lineage>
        <taxon>Bacteria</taxon>
        <taxon>Pseudomonadati</taxon>
        <taxon>Thermodesulfobacteriota</taxon>
        <taxon>Desulfobacteria</taxon>
        <taxon>Desulfobacterales</taxon>
        <taxon>Desulfococcaceae</taxon>
        <taxon>Desulfonema</taxon>
    </lineage>
</organism>
<proteinExistence type="predicted"/>
<reference evidence="2" key="2">
    <citation type="submission" date="2019-01" db="EMBL/GenBank/DDBJ databases">
        <title>Genome sequence of Desulfonema ishimotonii strain Tokyo 01.</title>
        <authorList>
            <person name="Fukui M."/>
        </authorList>
    </citation>
    <scope>NUCLEOTIDE SEQUENCE [LARGE SCALE GENOMIC DNA]</scope>
    <source>
        <strain evidence="2">Tokyo 01</strain>
    </source>
</reference>
<sequence>MQVWVEEPENVPYYAKTVSTFFPGGSILGLSCQSVADAIGYWKFADGLEKRVLEYGFCRERTWEKVVGDPEAWEQAVFEGREGYVPGQNPVVGKTLSHFSNFDLQKVGEMLELPGFGTPAPGESWTKQEVS</sequence>
<reference evidence="2" key="1">
    <citation type="submission" date="2017-11" db="EMBL/GenBank/DDBJ databases">
        <authorList>
            <person name="Watanabe M."/>
            <person name="Kojima H."/>
        </authorList>
    </citation>
    <scope>NUCLEOTIDE SEQUENCE [LARGE SCALE GENOMIC DNA]</scope>
    <source>
        <strain evidence="2">Tokyo 01</strain>
    </source>
</reference>
<name>A0A401FUC4_9BACT</name>
<evidence type="ECO:0000313" key="1">
    <source>
        <dbReference type="EMBL" id="GBC60555.1"/>
    </source>
</evidence>
<accession>A0A401FUC4</accession>
<comment type="caution">
    <text evidence="1">The sequence shown here is derived from an EMBL/GenBank/DDBJ whole genome shotgun (WGS) entry which is preliminary data.</text>
</comment>
<dbReference type="EMBL" id="BEXT01000001">
    <property type="protein sequence ID" value="GBC60555.1"/>
    <property type="molecule type" value="Genomic_DNA"/>
</dbReference>
<keyword evidence="2" id="KW-1185">Reference proteome</keyword>
<evidence type="ECO:0000313" key="2">
    <source>
        <dbReference type="Proteomes" id="UP000288096"/>
    </source>
</evidence>